<sequence length="506" mass="54079">MVNPSTNNEIGITRQSLNVEAATQGNLNSILKMTAVASIAAGIQFGWALQLSLLTPYIQLLGVPHKWAANIWLCGPISGMIVQPLVGYYSDRSTSRFGRRRPFIFFGAIAVAIAIFLIGYAADLGHSLGDDLTKKTRPRAVVIFVLGFWILDVANNMLQGPCRAFIGDLAAGDHRRMRTGNGLFSFFMAVGNILGYAAGSYNKLHEKFPFTQTKACDEFCANLKTCFFFSIFLLVVLSTFALLYVEDIPNTSSKPQSESEPQVSSFGELLGAFSGLQKPMWLLMLVTSINWIAWFPFFLYDTDWMGHEVYGGNPGDEVYNKGVQAGALALMINAVVLGFMSLAVEPLGRFVGGAKRLWGVVNIILAIGLAMTVLITKAAEHERHISNVVGKPSHGVKAAAFSFFGILGIPLAINFSVPFALASIYSSSSGAGQGLSLGVLNISIVVPQMIVSSLGGPWDSLFGGGNLPAFVVGAVAAVISAILAIVLLPNPKPEDMAKASVGGGFH</sequence>
<name>A0ACB0LDM4_TRIPR</name>
<accession>A0ACB0LDM4</accession>
<gene>
    <name evidence="1" type="ORF">MILVUS5_LOCUS31250</name>
</gene>
<dbReference type="Proteomes" id="UP001177021">
    <property type="component" value="Unassembled WGS sequence"/>
</dbReference>
<keyword evidence="2" id="KW-1185">Reference proteome</keyword>
<organism evidence="1 2">
    <name type="scientific">Trifolium pratense</name>
    <name type="common">Red clover</name>
    <dbReference type="NCBI Taxonomy" id="57577"/>
    <lineage>
        <taxon>Eukaryota</taxon>
        <taxon>Viridiplantae</taxon>
        <taxon>Streptophyta</taxon>
        <taxon>Embryophyta</taxon>
        <taxon>Tracheophyta</taxon>
        <taxon>Spermatophyta</taxon>
        <taxon>Magnoliopsida</taxon>
        <taxon>eudicotyledons</taxon>
        <taxon>Gunneridae</taxon>
        <taxon>Pentapetalae</taxon>
        <taxon>rosids</taxon>
        <taxon>fabids</taxon>
        <taxon>Fabales</taxon>
        <taxon>Fabaceae</taxon>
        <taxon>Papilionoideae</taxon>
        <taxon>50 kb inversion clade</taxon>
        <taxon>NPAAA clade</taxon>
        <taxon>Hologalegina</taxon>
        <taxon>IRL clade</taxon>
        <taxon>Trifolieae</taxon>
        <taxon>Trifolium</taxon>
    </lineage>
</organism>
<dbReference type="EMBL" id="CASHSV030000513">
    <property type="protein sequence ID" value="CAJ2666459.1"/>
    <property type="molecule type" value="Genomic_DNA"/>
</dbReference>
<protein>
    <submittedName>
        <fullName evidence="1">Uncharacterized protein</fullName>
    </submittedName>
</protein>
<comment type="caution">
    <text evidence="1">The sequence shown here is derived from an EMBL/GenBank/DDBJ whole genome shotgun (WGS) entry which is preliminary data.</text>
</comment>
<evidence type="ECO:0000313" key="1">
    <source>
        <dbReference type="EMBL" id="CAJ2666459.1"/>
    </source>
</evidence>
<reference evidence="1" key="1">
    <citation type="submission" date="2023-10" db="EMBL/GenBank/DDBJ databases">
        <authorList>
            <person name="Rodriguez Cubillos JULIANA M."/>
            <person name="De Vega J."/>
        </authorList>
    </citation>
    <scope>NUCLEOTIDE SEQUENCE</scope>
</reference>
<evidence type="ECO:0000313" key="2">
    <source>
        <dbReference type="Proteomes" id="UP001177021"/>
    </source>
</evidence>
<proteinExistence type="predicted"/>